<organism evidence="2 3">
    <name type="scientific">Nephila pilipes</name>
    <name type="common">Giant wood spider</name>
    <name type="synonym">Nephila maculata</name>
    <dbReference type="NCBI Taxonomy" id="299642"/>
    <lineage>
        <taxon>Eukaryota</taxon>
        <taxon>Metazoa</taxon>
        <taxon>Ecdysozoa</taxon>
        <taxon>Arthropoda</taxon>
        <taxon>Chelicerata</taxon>
        <taxon>Arachnida</taxon>
        <taxon>Araneae</taxon>
        <taxon>Araneomorphae</taxon>
        <taxon>Entelegynae</taxon>
        <taxon>Araneoidea</taxon>
        <taxon>Nephilidae</taxon>
        <taxon>Nephila</taxon>
    </lineage>
</organism>
<evidence type="ECO:0000256" key="1">
    <source>
        <dbReference type="SAM" id="MobiDB-lite"/>
    </source>
</evidence>
<keyword evidence="3" id="KW-1185">Reference proteome</keyword>
<protein>
    <submittedName>
        <fullName evidence="2">Uncharacterized protein</fullName>
    </submittedName>
</protein>
<gene>
    <name evidence="2" type="ORF">NPIL_276381</name>
</gene>
<proteinExistence type="predicted"/>
<dbReference type="EMBL" id="BMAW01000757">
    <property type="protein sequence ID" value="GFS70550.1"/>
    <property type="molecule type" value="Genomic_DNA"/>
</dbReference>
<name>A0A8X6MP40_NEPPI</name>
<dbReference type="AlphaFoldDB" id="A0A8X6MP40"/>
<evidence type="ECO:0000313" key="2">
    <source>
        <dbReference type="EMBL" id="GFS70550.1"/>
    </source>
</evidence>
<sequence>MSKVFHGSRGGRERRERARRGAHPGTEDQSQQYTEVMQVIGFEESEEEIISISEIKCVRVFHSSWKRNTQKKLQQVVPLIFLMTLA</sequence>
<reference evidence="2" key="1">
    <citation type="submission" date="2020-08" db="EMBL/GenBank/DDBJ databases">
        <title>Multicomponent nature underlies the extraordinary mechanical properties of spider dragline silk.</title>
        <authorList>
            <person name="Kono N."/>
            <person name="Nakamura H."/>
            <person name="Mori M."/>
            <person name="Yoshida Y."/>
            <person name="Ohtoshi R."/>
            <person name="Malay A.D."/>
            <person name="Moran D.A.P."/>
            <person name="Tomita M."/>
            <person name="Numata K."/>
            <person name="Arakawa K."/>
        </authorList>
    </citation>
    <scope>NUCLEOTIDE SEQUENCE</scope>
</reference>
<feature type="region of interest" description="Disordered" evidence="1">
    <location>
        <begin position="1"/>
        <end position="33"/>
    </location>
</feature>
<accession>A0A8X6MP40</accession>
<dbReference type="Proteomes" id="UP000887013">
    <property type="component" value="Unassembled WGS sequence"/>
</dbReference>
<evidence type="ECO:0000313" key="3">
    <source>
        <dbReference type="Proteomes" id="UP000887013"/>
    </source>
</evidence>
<comment type="caution">
    <text evidence="2">The sequence shown here is derived from an EMBL/GenBank/DDBJ whole genome shotgun (WGS) entry which is preliminary data.</text>
</comment>